<protein>
    <submittedName>
        <fullName evidence="2">Uncharacterized protein</fullName>
    </submittedName>
</protein>
<keyword evidence="1" id="KW-0175">Coiled coil</keyword>
<organism evidence="2 3">
    <name type="scientific">Sinanodonta woodiana</name>
    <name type="common">Chinese pond mussel</name>
    <name type="synonym">Anodonta woodiana</name>
    <dbReference type="NCBI Taxonomy" id="1069815"/>
    <lineage>
        <taxon>Eukaryota</taxon>
        <taxon>Metazoa</taxon>
        <taxon>Spiralia</taxon>
        <taxon>Lophotrochozoa</taxon>
        <taxon>Mollusca</taxon>
        <taxon>Bivalvia</taxon>
        <taxon>Autobranchia</taxon>
        <taxon>Heteroconchia</taxon>
        <taxon>Palaeoheterodonta</taxon>
        <taxon>Unionida</taxon>
        <taxon>Unionoidea</taxon>
        <taxon>Unionidae</taxon>
        <taxon>Unioninae</taxon>
        <taxon>Sinanodonta</taxon>
    </lineage>
</organism>
<accession>A0ABD3X2M5</accession>
<feature type="coiled-coil region" evidence="1">
    <location>
        <begin position="58"/>
        <end position="88"/>
    </location>
</feature>
<dbReference type="Proteomes" id="UP001634394">
    <property type="component" value="Unassembled WGS sequence"/>
</dbReference>
<evidence type="ECO:0000256" key="1">
    <source>
        <dbReference type="SAM" id="Coils"/>
    </source>
</evidence>
<dbReference type="AlphaFoldDB" id="A0ABD3X2M5"/>
<gene>
    <name evidence="2" type="ORF">ACJMK2_032719</name>
</gene>
<evidence type="ECO:0000313" key="3">
    <source>
        <dbReference type="Proteomes" id="UP001634394"/>
    </source>
</evidence>
<sequence>MSRKERGSFQINGNTHVGDLTVYAIIASKGNSIITTSGIMVDSNHCRRFMVDDRRELLYRAEVQNRVYRREIEELQQEISRIQNLLELPVQPYPKLTPELLYLLPESRVDPSPNARRRGIIEEDRYDFISDAADLCLGVSEARSDFEVTPDLKYKEESPKPIRRRSRRFSLRSAKSYAVHKLCKFRPRFSLGTLSDSCDYSGVNRSHFAEGDDKIESLHKNHSSHPLLKQNPIDESERSNLVPNIHQTNDIRKLRTFDTSESDDENPNLDEAMVKIKCPMTLVTQASVSEQEYDIEQQDIIRCRSFSEGHCQRDSGYKHFLEVPSISRRLTLVDIDEPKNYKAQYRRTRSVLELERRARIQRLQKDLQRIQKELQDLGDLEYQVSE</sequence>
<comment type="caution">
    <text evidence="2">The sequence shown here is derived from an EMBL/GenBank/DDBJ whole genome shotgun (WGS) entry which is preliminary data.</text>
</comment>
<reference evidence="2 3" key="1">
    <citation type="submission" date="2024-11" db="EMBL/GenBank/DDBJ databases">
        <title>Chromosome-level genome assembly of the freshwater bivalve Anodonta woodiana.</title>
        <authorList>
            <person name="Chen X."/>
        </authorList>
    </citation>
    <scope>NUCLEOTIDE SEQUENCE [LARGE SCALE GENOMIC DNA]</scope>
    <source>
        <strain evidence="2">MN2024</strain>
        <tissue evidence="2">Gills</tissue>
    </source>
</reference>
<keyword evidence="3" id="KW-1185">Reference proteome</keyword>
<proteinExistence type="predicted"/>
<name>A0ABD3X2M5_SINWO</name>
<feature type="non-terminal residue" evidence="2">
    <location>
        <position position="386"/>
    </location>
</feature>
<dbReference type="EMBL" id="JBJQND010000004">
    <property type="protein sequence ID" value="KAL3880484.1"/>
    <property type="molecule type" value="Genomic_DNA"/>
</dbReference>
<evidence type="ECO:0000313" key="2">
    <source>
        <dbReference type="EMBL" id="KAL3880484.1"/>
    </source>
</evidence>
<feature type="coiled-coil region" evidence="1">
    <location>
        <begin position="353"/>
        <end position="380"/>
    </location>
</feature>